<accession>A0A2T9ZLK7</accession>
<dbReference type="AlphaFoldDB" id="A0A2T9ZLK7"/>
<protein>
    <submittedName>
        <fullName evidence="3">Uncharacterized protein</fullName>
    </submittedName>
</protein>
<dbReference type="Proteomes" id="UP000245609">
    <property type="component" value="Unassembled WGS sequence"/>
</dbReference>
<evidence type="ECO:0000256" key="1">
    <source>
        <dbReference type="SAM" id="MobiDB-lite"/>
    </source>
</evidence>
<comment type="caution">
    <text evidence="3">The sequence shown here is derived from an EMBL/GenBank/DDBJ whole genome shotgun (WGS) entry which is preliminary data.</text>
</comment>
<dbReference type="OrthoDB" id="5545891at2759"/>
<feature type="compositionally biased region" description="Polar residues" evidence="1">
    <location>
        <begin position="142"/>
        <end position="152"/>
    </location>
</feature>
<feature type="region of interest" description="Disordered" evidence="1">
    <location>
        <begin position="134"/>
        <end position="201"/>
    </location>
</feature>
<reference evidence="3 4" key="1">
    <citation type="journal article" date="2018" name="MBio">
        <title>Comparative Genomics Reveals the Core Gene Toolbox for the Fungus-Insect Symbiosis.</title>
        <authorList>
            <person name="Wang Y."/>
            <person name="Stata M."/>
            <person name="Wang W."/>
            <person name="Stajich J.E."/>
            <person name="White M.M."/>
            <person name="Moncalvo J.M."/>
        </authorList>
    </citation>
    <scope>NUCLEOTIDE SEQUENCE [LARGE SCALE GENOMIC DNA]</scope>
    <source>
        <strain evidence="3 4">SC-DP-2</strain>
    </source>
</reference>
<name>A0A2T9ZLK7_9FUNG</name>
<gene>
    <name evidence="3" type="ORF">BB560_000069</name>
</gene>
<proteinExistence type="predicted"/>
<keyword evidence="4" id="KW-1185">Reference proteome</keyword>
<sequence>MMFGKSVVVSAIVAVFCLASSTVAQPPVMYYKYFPQVVKDAVNKGAKREDANLIDTQYSLPGLTRFIKYFVHAILQDSVSLTPAIAIEFAQLIMVILPDVESHVTRVRIDKAYRASKILGKALQLLPTRINKRSNRRGYSSIKGNYSKKINLQPSESQNNSSTNPTSQRSESSSEPNSSDFRNTRSRPFDQQRQKKRTDKQQAENFCELEILYTGVSNGYLFTGLEQVEEPIVPSTVELDTVVSMNTPDDVKKITRHYSLLVRRGGLSQVGRWFDSWLLQTLFVAVPDRYSMLKETGIDESVVNFMNLAEYGTNENAQLSADTDRRY</sequence>
<feature type="signal peptide" evidence="2">
    <location>
        <begin position="1"/>
        <end position="24"/>
    </location>
</feature>
<evidence type="ECO:0000256" key="2">
    <source>
        <dbReference type="SAM" id="SignalP"/>
    </source>
</evidence>
<feature type="chain" id="PRO_5015544153" evidence="2">
    <location>
        <begin position="25"/>
        <end position="327"/>
    </location>
</feature>
<evidence type="ECO:0000313" key="3">
    <source>
        <dbReference type="EMBL" id="PVV05417.1"/>
    </source>
</evidence>
<organism evidence="3 4">
    <name type="scientific">Smittium megazygosporum</name>
    <dbReference type="NCBI Taxonomy" id="133381"/>
    <lineage>
        <taxon>Eukaryota</taxon>
        <taxon>Fungi</taxon>
        <taxon>Fungi incertae sedis</taxon>
        <taxon>Zoopagomycota</taxon>
        <taxon>Kickxellomycotina</taxon>
        <taxon>Harpellomycetes</taxon>
        <taxon>Harpellales</taxon>
        <taxon>Legeriomycetaceae</taxon>
        <taxon>Smittium</taxon>
    </lineage>
</organism>
<dbReference type="EMBL" id="MBFS01000007">
    <property type="protein sequence ID" value="PVV05417.1"/>
    <property type="molecule type" value="Genomic_DNA"/>
</dbReference>
<keyword evidence="2" id="KW-0732">Signal</keyword>
<evidence type="ECO:0000313" key="4">
    <source>
        <dbReference type="Proteomes" id="UP000245609"/>
    </source>
</evidence>
<feature type="compositionally biased region" description="Low complexity" evidence="1">
    <location>
        <begin position="153"/>
        <end position="179"/>
    </location>
</feature>